<evidence type="ECO:0000313" key="1">
    <source>
        <dbReference type="EMBL" id="KAJ2775628.1"/>
    </source>
</evidence>
<protein>
    <submittedName>
        <fullName evidence="1">Uncharacterized protein</fullName>
    </submittedName>
</protein>
<dbReference type="Proteomes" id="UP001140234">
    <property type="component" value="Unassembled WGS sequence"/>
</dbReference>
<reference evidence="1" key="1">
    <citation type="submission" date="2022-07" db="EMBL/GenBank/DDBJ databases">
        <title>Phylogenomic reconstructions and comparative analyses of Kickxellomycotina fungi.</title>
        <authorList>
            <person name="Reynolds N.K."/>
            <person name="Stajich J.E."/>
            <person name="Barry K."/>
            <person name="Grigoriev I.V."/>
            <person name="Crous P."/>
            <person name="Smith M.E."/>
        </authorList>
    </citation>
    <scope>NUCLEOTIDE SEQUENCE</scope>
    <source>
        <strain evidence="1">CBS 109366</strain>
    </source>
</reference>
<keyword evidence="2" id="KW-1185">Reference proteome</keyword>
<sequence>MAGPAPHAALARVTTDVVDAAQVVAVVDTNYFIDHLPLIRTLAETALERGLVVVVPWAVIQELDGLKASRKVTHVPGMCSVEVGTLARSATRFLDSELGRAGSALRCQKRSEFLVSEAENDNKILDCCLFFMAGGLPVAILTKDRNLAVKARANGCATCGEWTGSVPGLVSAVAASVGLRVQEPAGVANSQQRRPLPPPAAAARDDDAMDMDWSGESDCEQDPGSQAAAAPAVQPAFSEATPHTSPGTEPVLIYIDEAPVGVAEREAEIAGVPAHVVSREITQYMRQASQCPLTKLVTSRLAKSGVATYSGRGAGLGHMFSGLPWQSCTTLLTAILYYWDVFQGVFPSGINESIRGVLPWVMHVEHLAHCPQTQKPLPPHLQMEPYKYAVESDNVFENTRIQAAERIAETARLIRLAKRLLAQCALVETEVQENERQWAVQCWMIWLRGNSQALPPPTPR</sequence>
<gene>
    <name evidence="1" type="ORF">IWQ57_000310</name>
</gene>
<evidence type="ECO:0000313" key="2">
    <source>
        <dbReference type="Proteomes" id="UP001140234"/>
    </source>
</evidence>
<accession>A0ACC1K916</accession>
<name>A0ACC1K916_9FUNG</name>
<proteinExistence type="predicted"/>
<dbReference type="EMBL" id="JANBUJ010000006">
    <property type="protein sequence ID" value="KAJ2775628.1"/>
    <property type="molecule type" value="Genomic_DNA"/>
</dbReference>
<comment type="caution">
    <text evidence="1">The sequence shown here is derived from an EMBL/GenBank/DDBJ whole genome shotgun (WGS) entry which is preliminary data.</text>
</comment>
<organism evidence="1 2">
    <name type="scientific">Coemansia nantahalensis</name>
    <dbReference type="NCBI Taxonomy" id="2789366"/>
    <lineage>
        <taxon>Eukaryota</taxon>
        <taxon>Fungi</taxon>
        <taxon>Fungi incertae sedis</taxon>
        <taxon>Zoopagomycota</taxon>
        <taxon>Kickxellomycotina</taxon>
        <taxon>Kickxellomycetes</taxon>
        <taxon>Kickxellales</taxon>
        <taxon>Kickxellaceae</taxon>
        <taxon>Coemansia</taxon>
    </lineage>
</organism>